<proteinExistence type="predicted"/>
<comment type="caution">
    <text evidence="2">The sequence shown here is derived from an EMBL/GenBank/DDBJ whole genome shotgun (WGS) entry which is preliminary data.</text>
</comment>
<dbReference type="Pfam" id="PF03796">
    <property type="entry name" value="DnaB_C"/>
    <property type="match status" value="1"/>
</dbReference>
<dbReference type="InterPro" id="IPR027417">
    <property type="entry name" value="P-loop_NTPase"/>
</dbReference>
<dbReference type="GO" id="GO:0006260">
    <property type="term" value="P:DNA replication"/>
    <property type="evidence" value="ECO:0007669"/>
    <property type="project" value="InterPro"/>
</dbReference>
<feature type="domain" description="SF4 helicase" evidence="1">
    <location>
        <begin position="175"/>
        <end position="440"/>
    </location>
</feature>
<protein>
    <recommendedName>
        <fullName evidence="1">SF4 helicase domain-containing protein</fullName>
    </recommendedName>
</protein>
<evidence type="ECO:0000313" key="2">
    <source>
        <dbReference type="EMBL" id="KKM84433.1"/>
    </source>
</evidence>
<evidence type="ECO:0000259" key="1">
    <source>
        <dbReference type="Pfam" id="PF03796"/>
    </source>
</evidence>
<organism evidence="2">
    <name type="scientific">marine sediment metagenome</name>
    <dbReference type="NCBI Taxonomy" id="412755"/>
    <lineage>
        <taxon>unclassified sequences</taxon>
        <taxon>metagenomes</taxon>
        <taxon>ecological metagenomes</taxon>
    </lineage>
</organism>
<dbReference type="PANTHER" id="PTHR30153">
    <property type="entry name" value="REPLICATIVE DNA HELICASE DNAB"/>
    <property type="match status" value="1"/>
</dbReference>
<dbReference type="PANTHER" id="PTHR30153:SF2">
    <property type="entry name" value="REPLICATIVE DNA HELICASE"/>
    <property type="match status" value="1"/>
</dbReference>
<name>A0A0F9KRQ5_9ZZZZ</name>
<dbReference type="GO" id="GO:0005829">
    <property type="term" value="C:cytosol"/>
    <property type="evidence" value="ECO:0007669"/>
    <property type="project" value="TreeGrafter"/>
</dbReference>
<dbReference type="GO" id="GO:0003678">
    <property type="term" value="F:DNA helicase activity"/>
    <property type="evidence" value="ECO:0007669"/>
    <property type="project" value="InterPro"/>
</dbReference>
<gene>
    <name evidence="2" type="ORF">LCGC14_1299160</name>
</gene>
<dbReference type="Gene3D" id="3.40.50.300">
    <property type="entry name" value="P-loop containing nucleotide triphosphate hydrolases"/>
    <property type="match status" value="1"/>
</dbReference>
<dbReference type="InterPro" id="IPR007694">
    <property type="entry name" value="DNA_helicase_DnaB-like_C"/>
</dbReference>
<accession>A0A0F9KRQ5</accession>
<dbReference type="GO" id="GO:0005524">
    <property type="term" value="F:ATP binding"/>
    <property type="evidence" value="ECO:0007669"/>
    <property type="project" value="InterPro"/>
</dbReference>
<dbReference type="EMBL" id="LAZR01007568">
    <property type="protein sequence ID" value="KKM84433.1"/>
    <property type="molecule type" value="Genomic_DNA"/>
</dbReference>
<dbReference type="SUPFAM" id="SSF52540">
    <property type="entry name" value="P-loop containing nucleoside triphosphate hydrolases"/>
    <property type="match status" value="1"/>
</dbReference>
<reference evidence="2" key="1">
    <citation type="journal article" date="2015" name="Nature">
        <title>Complex archaea that bridge the gap between prokaryotes and eukaryotes.</title>
        <authorList>
            <person name="Spang A."/>
            <person name="Saw J.H."/>
            <person name="Jorgensen S.L."/>
            <person name="Zaremba-Niedzwiedzka K."/>
            <person name="Martijn J."/>
            <person name="Lind A.E."/>
            <person name="van Eijk R."/>
            <person name="Schleper C."/>
            <person name="Guy L."/>
            <person name="Ettema T.J."/>
        </authorList>
    </citation>
    <scope>NUCLEOTIDE SEQUENCE</scope>
</reference>
<sequence>MKFAPALNEQQLIRCIITDSDLILEVESKYFITQIGKDLFKTLKYFYDRDNPVTPIQTNILNEGNRLNDAITEELTKNLFEVEYKLEDFQFYYDSLKNDNFKKVQSEKIMKEMLKKSESKGGLDRKDIRDFAESIVTELDEIEYHDKVVFTYGEALEKYKKINIKRQKGEYFFRTGDPNLDKFLGEGFAPGYITTLFSATGIGKSMYALSLVNKQINRFMPNAYFSLELGFDTTMDRLISQRNDLSMDFVRSQETAQNMAGIIEKERKTLENNKYSRLIVEPSLSIDNLEYYVKRFRNEMKKDYLIVTIDLLTMMKDFMGSNKAEVYEDNMNRLHYLVRRYNFHLFGIVQANREADNTKITKFEDLHKLKPSLNNIKSSGAIGERSRIVLGAFREKHYAMTKFPNDPRTEMMDDILEISIMKQTSGPLTTLEYYFVGKTSSIFYKKMDEEMETIIIKKSTFDNLFEQTLDKLELKRFTSNEKDAKFVNSPIGKMHRKFHYEVCMLKDKLKRTE</sequence>
<dbReference type="AlphaFoldDB" id="A0A0F9KRQ5"/>